<organism evidence="1 2">
    <name type="scientific">Paraferrimonas sedimenticola</name>
    <dbReference type="NCBI Taxonomy" id="375674"/>
    <lineage>
        <taxon>Bacteria</taxon>
        <taxon>Pseudomonadati</taxon>
        <taxon>Pseudomonadota</taxon>
        <taxon>Gammaproteobacteria</taxon>
        <taxon>Alteromonadales</taxon>
        <taxon>Ferrimonadaceae</taxon>
        <taxon>Paraferrimonas</taxon>
    </lineage>
</organism>
<evidence type="ECO:0000313" key="1">
    <source>
        <dbReference type="EMBL" id="GLP96938.1"/>
    </source>
</evidence>
<dbReference type="EMBL" id="BSNC01000005">
    <property type="protein sequence ID" value="GLP96938.1"/>
    <property type="molecule type" value="Genomic_DNA"/>
</dbReference>
<protein>
    <submittedName>
        <fullName evidence="1">Uncharacterized protein</fullName>
    </submittedName>
</protein>
<proteinExistence type="predicted"/>
<reference evidence="1" key="2">
    <citation type="submission" date="2023-01" db="EMBL/GenBank/DDBJ databases">
        <title>Draft genome sequence of Paraferrimonas sedimenticola strain NBRC 101628.</title>
        <authorList>
            <person name="Sun Q."/>
            <person name="Mori K."/>
        </authorList>
    </citation>
    <scope>NUCLEOTIDE SEQUENCE</scope>
    <source>
        <strain evidence="1">NBRC 101628</strain>
    </source>
</reference>
<reference evidence="1" key="1">
    <citation type="journal article" date="2014" name="Int. J. Syst. Evol. Microbiol.">
        <title>Complete genome sequence of Corynebacterium casei LMG S-19264T (=DSM 44701T), isolated from a smear-ripened cheese.</title>
        <authorList>
            <consortium name="US DOE Joint Genome Institute (JGI-PGF)"/>
            <person name="Walter F."/>
            <person name="Albersmeier A."/>
            <person name="Kalinowski J."/>
            <person name="Ruckert C."/>
        </authorList>
    </citation>
    <scope>NUCLEOTIDE SEQUENCE</scope>
    <source>
        <strain evidence="1">NBRC 101628</strain>
    </source>
</reference>
<dbReference type="AlphaFoldDB" id="A0AA37RXN9"/>
<gene>
    <name evidence="1" type="ORF">GCM10007895_22440</name>
</gene>
<name>A0AA37RXN9_9GAMM</name>
<comment type="caution">
    <text evidence="1">The sequence shown here is derived from an EMBL/GenBank/DDBJ whole genome shotgun (WGS) entry which is preliminary data.</text>
</comment>
<keyword evidence="2" id="KW-1185">Reference proteome</keyword>
<accession>A0AA37RXN9</accession>
<evidence type="ECO:0000313" key="2">
    <source>
        <dbReference type="Proteomes" id="UP001161422"/>
    </source>
</evidence>
<dbReference type="Proteomes" id="UP001161422">
    <property type="component" value="Unassembled WGS sequence"/>
</dbReference>
<sequence length="68" mass="7848">MWQKLMKLLGFLFKRKVLSDDARRYKLCVRLHQGHSVNDIAAELETSVEVLMDDLQYIRTPASTPAAE</sequence>